<organism evidence="3 4">
    <name type="scientific">Candidatus Chryseopegocella kryptomonas</name>
    <dbReference type="NCBI Taxonomy" id="1633643"/>
    <lineage>
        <taxon>Bacteria</taxon>
        <taxon>Pseudomonadati</taxon>
        <taxon>Candidatus Kryptoniota</taxon>
        <taxon>Candidatus Chryseopegocella</taxon>
    </lineage>
</organism>
<dbReference type="Pfam" id="PF13185">
    <property type="entry name" value="GAF_2"/>
    <property type="match status" value="1"/>
</dbReference>
<dbReference type="FunFam" id="3.30.450.40:FF:000008">
    <property type="entry name" value="GAF domain-containing proteins"/>
    <property type="match status" value="1"/>
</dbReference>
<gene>
    <name evidence="3" type="ORF">JGI23_01821</name>
</gene>
<keyword evidence="4" id="KW-1185">Reference proteome</keyword>
<evidence type="ECO:0000313" key="4">
    <source>
        <dbReference type="Proteomes" id="UP000199197"/>
    </source>
</evidence>
<protein>
    <submittedName>
        <fullName evidence="3">GAF domain-containing protein</fullName>
    </submittedName>
</protein>
<reference evidence="4" key="1">
    <citation type="submission" date="2015-11" db="EMBL/GenBank/DDBJ databases">
        <authorList>
            <person name="Varghese N."/>
        </authorList>
    </citation>
    <scope>NUCLEOTIDE SEQUENCE [LARGE SCALE GENOMIC DNA]</scope>
    <source>
        <strain evidence="4">JGI-23</strain>
    </source>
</reference>
<dbReference type="PANTHER" id="PTHR21021">
    <property type="entry name" value="GAF/PUTATIVE CYTOSKELETAL PROTEIN"/>
    <property type="match status" value="1"/>
</dbReference>
<dbReference type="OrthoDB" id="9796252at2"/>
<dbReference type="GO" id="GO:0033745">
    <property type="term" value="F:L-methionine-(R)-S-oxide reductase activity"/>
    <property type="evidence" value="ECO:0007669"/>
    <property type="project" value="TreeGrafter"/>
</dbReference>
<evidence type="ECO:0000256" key="1">
    <source>
        <dbReference type="ARBA" id="ARBA00038454"/>
    </source>
</evidence>
<dbReference type="RefSeq" id="WP_092351045.1">
    <property type="nucleotide sequence ID" value="NZ_CZVW01000029.1"/>
</dbReference>
<name>A0A0P1P0C1_9BACT</name>
<dbReference type="AlphaFoldDB" id="A0A0P1P0C1"/>
<accession>A0A0P1P0C1</accession>
<dbReference type="Gene3D" id="3.30.450.40">
    <property type="match status" value="1"/>
</dbReference>
<dbReference type="PANTHER" id="PTHR21021:SF15">
    <property type="entry name" value="FREE METHIONINE-R-SULFOXIDE REDUCTASE"/>
    <property type="match status" value="1"/>
</dbReference>
<dbReference type="GO" id="GO:0005829">
    <property type="term" value="C:cytosol"/>
    <property type="evidence" value="ECO:0007669"/>
    <property type="project" value="TreeGrafter"/>
</dbReference>
<proteinExistence type="inferred from homology"/>
<dbReference type="EMBL" id="CZVW01000029">
    <property type="protein sequence ID" value="CUT04858.1"/>
    <property type="molecule type" value="Genomic_DNA"/>
</dbReference>
<sequence>MEQIIIKGETKEEIYSELLPQIKSLIEDEPDLIANLANVTSALKQAFPSFSWVGFYLMKSGELVLGPFQGKLACTRIKIGSGVCGTSALRKETIIVPDVEKFPGHIYCDPDSKSEIVVPIIKNGEVLGVLDVDSYELNNFDEIDRFYLEKIVELLLEKF</sequence>
<dbReference type="InterPro" id="IPR051330">
    <property type="entry name" value="Phosphatase_reg/MetRdx"/>
</dbReference>
<dbReference type="InterPro" id="IPR003018">
    <property type="entry name" value="GAF"/>
</dbReference>
<evidence type="ECO:0000259" key="2">
    <source>
        <dbReference type="Pfam" id="PF13185"/>
    </source>
</evidence>
<dbReference type="InterPro" id="IPR029016">
    <property type="entry name" value="GAF-like_dom_sf"/>
</dbReference>
<evidence type="ECO:0000313" key="3">
    <source>
        <dbReference type="EMBL" id="CUT04858.1"/>
    </source>
</evidence>
<feature type="domain" description="GAF" evidence="2">
    <location>
        <begin position="37"/>
        <end position="154"/>
    </location>
</feature>
<comment type="similarity">
    <text evidence="1">Belongs to the free Met sulfoxide reductase family.</text>
</comment>
<dbReference type="Proteomes" id="UP000199197">
    <property type="component" value="Unassembled WGS sequence"/>
</dbReference>
<dbReference type="SUPFAM" id="SSF55781">
    <property type="entry name" value="GAF domain-like"/>
    <property type="match status" value="1"/>
</dbReference>